<name>A0A1J1LRT2_9CYAN</name>
<keyword evidence="1" id="KW-1133">Transmembrane helix</keyword>
<evidence type="ECO:0000313" key="2">
    <source>
        <dbReference type="EMBL" id="CUR35111.1"/>
    </source>
</evidence>
<dbReference type="AlphaFoldDB" id="A0A1J1LRT2"/>
<keyword evidence="1" id="KW-0472">Membrane</keyword>
<feature type="transmembrane region" description="Helical" evidence="1">
    <location>
        <begin position="15"/>
        <end position="34"/>
    </location>
</feature>
<reference evidence="3" key="1">
    <citation type="submission" date="2015-10" db="EMBL/GenBank/DDBJ databases">
        <authorList>
            <person name="Regsiter A."/>
            <person name="william w."/>
        </authorList>
    </citation>
    <scope>NUCLEOTIDE SEQUENCE [LARGE SCALE GENOMIC DNA]</scope>
</reference>
<gene>
    <name evidence="2" type="ORF">PL9214650550</name>
</gene>
<evidence type="ECO:0000256" key="1">
    <source>
        <dbReference type="SAM" id="Phobius"/>
    </source>
</evidence>
<organism evidence="2 3">
    <name type="scientific">Planktothrix tepida PCC 9214</name>
    <dbReference type="NCBI Taxonomy" id="671072"/>
    <lineage>
        <taxon>Bacteria</taxon>
        <taxon>Bacillati</taxon>
        <taxon>Cyanobacteriota</taxon>
        <taxon>Cyanophyceae</taxon>
        <taxon>Oscillatoriophycideae</taxon>
        <taxon>Oscillatoriales</taxon>
        <taxon>Microcoleaceae</taxon>
        <taxon>Planktothrix</taxon>
    </lineage>
</organism>
<dbReference type="RefSeq" id="WP_072722049.1">
    <property type="nucleotide sequence ID" value="NZ_LN889813.1"/>
</dbReference>
<dbReference type="EMBL" id="CZDF01000172">
    <property type="protein sequence ID" value="CUR35111.1"/>
    <property type="molecule type" value="Genomic_DNA"/>
</dbReference>
<proteinExistence type="predicted"/>
<evidence type="ECO:0008006" key="4">
    <source>
        <dbReference type="Google" id="ProtNLM"/>
    </source>
</evidence>
<evidence type="ECO:0000313" key="3">
    <source>
        <dbReference type="Proteomes" id="UP000184315"/>
    </source>
</evidence>
<keyword evidence="3" id="KW-1185">Reference proteome</keyword>
<dbReference type="OrthoDB" id="425192at2"/>
<accession>A0A1J1LRT2</accession>
<feature type="transmembrane region" description="Helical" evidence="1">
    <location>
        <begin position="46"/>
        <end position="64"/>
    </location>
</feature>
<dbReference type="STRING" id="671072.PL9214650550"/>
<sequence length="124" mass="14292">MKTHDLYENPQQERLQLFVYLIPILGFFPALWTLYRQEGTRQQQAVSRLVIVLAFSWLAGLLLLEVGYQSTESFTLPMLLTSSLLTTSYFIVSLGLMIRVWKRQPIWLPGLSRIAEQGLGKHLP</sequence>
<protein>
    <recommendedName>
        <fullName evidence="4">DUF4870 domain-containing protein</fullName>
    </recommendedName>
</protein>
<feature type="transmembrane region" description="Helical" evidence="1">
    <location>
        <begin position="76"/>
        <end position="98"/>
    </location>
</feature>
<dbReference type="Proteomes" id="UP000184315">
    <property type="component" value="Unassembled WGS sequence"/>
</dbReference>
<keyword evidence="1" id="KW-0812">Transmembrane</keyword>